<keyword evidence="3" id="KW-1185">Reference proteome</keyword>
<evidence type="ECO:0000313" key="3">
    <source>
        <dbReference type="Proteomes" id="UP000027138"/>
    </source>
</evidence>
<dbReference type="PANTHER" id="PTHR31236">
    <property type="entry name" value="BURP DOMAIN PROTEIN USPL1-LIKE"/>
    <property type="match status" value="1"/>
</dbReference>
<dbReference type="PANTHER" id="PTHR31236:SF28">
    <property type="entry name" value="BURP DOMAIN-CONTAINING PROTEIN"/>
    <property type="match status" value="1"/>
</dbReference>
<dbReference type="InterPro" id="IPR044816">
    <property type="entry name" value="BURP"/>
</dbReference>
<dbReference type="Pfam" id="PF03181">
    <property type="entry name" value="BURP"/>
    <property type="match status" value="1"/>
</dbReference>
<dbReference type="PROSITE" id="PS51277">
    <property type="entry name" value="BURP"/>
    <property type="match status" value="1"/>
</dbReference>
<protein>
    <recommendedName>
        <fullName evidence="1">BURP domain-containing protein</fullName>
    </recommendedName>
</protein>
<accession>A0A067KSH5</accession>
<sequence length="267" mass="30189">MAILMICILQENAGNDTAFSYQEKYSPKIKPQRVDYGTGYWSEDGKINKNITANTTIFFLYDDLRPNRKMRLAFTKSTNGTNFLPLKIAKTIPFSSHKLSKILNYFSIKSSSKEAQIMKQTIEECEAPKFSGEDKYCATSLESLVDFIVAKLGKEVKTFCNEEEEKNKIQEYTVLKGVKMIGDNPIVCHKLEYKYAVFYCHSFSSTKGYSVPLVGFDGSEAEAIVICHTNTSAWNPNHFAFQVLNVKPGGPPICHILNSDTIVWIPR</sequence>
<evidence type="ECO:0000313" key="2">
    <source>
        <dbReference type="EMBL" id="KDP39097.1"/>
    </source>
</evidence>
<dbReference type="Proteomes" id="UP000027138">
    <property type="component" value="Unassembled WGS sequence"/>
</dbReference>
<dbReference type="EMBL" id="KK914353">
    <property type="protein sequence ID" value="KDP39097.1"/>
    <property type="molecule type" value="Genomic_DNA"/>
</dbReference>
<dbReference type="OrthoDB" id="835214at2759"/>
<feature type="domain" description="BURP" evidence="1">
    <location>
        <begin position="58"/>
        <end position="267"/>
    </location>
</feature>
<dbReference type="STRING" id="180498.A0A067KSH5"/>
<dbReference type="SMART" id="SM01045">
    <property type="entry name" value="BURP"/>
    <property type="match status" value="1"/>
</dbReference>
<reference evidence="2 3" key="1">
    <citation type="journal article" date="2014" name="PLoS ONE">
        <title>Global Analysis of Gene Expression Profiles in Physic Nut (Jatropha curcas L.) Seedlings Exposed to Salt Stress.</title>
        <authorList>
            <person name="Zhang L."/>
            <person name="Zhang C."/>
            <person name="Wu P."/>
            <person name="Chen Y."/>
            <person name="Li M."/>
            <person name="Jiang H."/>
            <person name="Wu G."/>
        </authorList>
    </citation>
    <scope>NUCLEOTIDE SEQUENCE [LARGE SCALE GENOMIC DNA]</scope>
    <source>
        <strain evidence="3">cv. GZQX0401</strain>
        <tissue evidence="2">Young leaves</tissue>
    </source>
</reference>
<organism evidence="2 3">
    <name type="scientific">Jatropha curcas</name>
    <name type="common">Barbados nut</name>
    <dbReference type="NCBI Taxonomy" id="180498"/>
    <lineage>
        <taxon>Eukaryota</taxon>
        <taxon>Viridiplantae</taxon>
        <taxon>Streptophyta</taxon>
        <taxon>Embryophyta</taxon>
        <taxon>Tracheophyta</taxon>
        <taxon>Spermatophyta</taxon>
        <taxon>Magnoliopsida</taxon>
        <taxon>eudicotyledons</taxon>
        <taxon>Gunneridae</taxon>
        <taxon>Pentapetalae</taxon>
        <taxon>rosids</taxon>
        <taxon>fabids</taxon>
        <taxon>Malpighiales</taxon>
        <taxon>Euphorbiaceae</taxon>
        <taxon>Crotonoideae</taxon>
        <taxon>Jatropheae</taxon>
        <taxon>Jatropha</taxon>
    </lineage>
</organism>
<proteinExistence type="predicted"/>
<name>A0A067KSH5_JATCU</name>
<dbReference type="InterPro" id="IPR004873">
    <property type="entry name" value="BURP_dom"/>
</dbReference>
<evidence type="ECO:0000259" key="1">
    <source>
        <dbReference type="PROSITE" id="PS51277"/>
    </source>
</evidence>
<dbReference type="AlphaFoldDB" id="A0A067KSH5"/>
<gene>
    <name evidence="2" type="ORF">JCGZ_00854</name>
</gene>